<feature type="compositionally biased region" description="Low complexity" evidence="1">
    <location>
        <begin position="1"/>
        <end position="21"/>
    </location>
</feature>
<evidence type="ECO:0000256" key="1">
    <source>
        <dbReference type="SAM" id="MobiDB-lite"/>
    </source>
</evidence>
<accession>A0A7R9QWB8</accession>
<proteinExistence type="predicted"/>
<feature type="compositionally biased region" description="Low complexity" evidence="1">
    <location>
        <begin position="307"/>
        <end position="332"/>
    </location>
</feature>
<feature type="non-terminal residue" evidence="2">
    <location>
        <position position="514"/>
    </location>
</feature>
<organism evidence="2">
    <name type="scientific">Oppiella nova</name>
    <dbReference type="NCBI Taxonomy" id="334625"/>
    <lineage>
        <taxon>Eukaryota</taxon>
        <taxon>Metazoa</taxon>
        <taxon>Ecdysozoa</taxon>
        <taxon>Arthropoda</taxon>
        <taxon>Chelicerata</taxon>
        <taxon>Arachnida</taxon>
        <taxon>Acari</taxon>
        <taxon>Acariformes</taxon>
        <taxon>Sarcoptiformes</taxon>
        <taxon>Oribatida</taxon>
        <taxon>Brachypylina</taxon>
        <taxon>Oppioidea</taxon>
        <taxon>Oppiidae</taxon>
        <taxon>Oppiella</taxon>
    </lineage>
</organism>
<feature type="compositionally biased region" description="Low complexity" evidence="1">
    <location>
        <begin position="102"/>
        <end position="122"/>
    </location>
</feature>
<evidence type="ECO:0000313" key="2">
    <source>
        <dbReference type="EMBL" id="CAD7659562.1"/>
    </source>
</evidence>
<dbReference type="AlphaFoldDB" id="A0A7R9QWB8"/>
<keyword evidence="3" id="KW-1185">Reference proteome</keyword>
<feature type="compositionally biased region" description="Low complexity" evidence="1">
    <location>
        <begin position="180"/>
        <end position="189"/>
    </location>
</feature>
<dbReference type="Proteomes" id="UP000728032">
    <property type="component" value="Unassembled WGS sequence"/>
</dbReference>
<protein>
    <submittedName>
        <fullName evidence="2">Uncharacterized protein</fullName>
    </submittedName>
</protein>
<feature type="compositionally biased region" description="Basic and acidic residues" evidence="1">
    <location>
        <begin position="168"/>
        <end position="179"/>
    </location>
</feature>
<sequence>SSKTNINNNNGVTGGPPTYGTSIKYTTQVSGLPRPQTAHIVSTSSQSADNHKIKAANHTDSRFRQYSGDRTQNSVRCDASQRQVKPYYYGMSTNNKPYERPNTNTNAANNSFNYNNRMQFQPQPQPQPPNPSKPVFSPSFNSQPINQKPKAMAPNGSLSFRPTLKPTPKRDDSSVKEISIENNNENYIKNSDKSETNEDLDCNSNENSFLPKSIQRMRELTPNFMRRDSKESGSDVKCDKTMTESGVKGDSISCVGPNSEVDNRDFLIDDEISDQPELTLASSISKKDLMKTLNSELEGLILKQESSHASLSSPTPSSPSVSLSTSSSASTVIPNKKPFRRPRPLSLVEGADGSYGLDSPSFRAASQDLIGIKTLLFRLHGLLQNAETLNPFEHNYTQNKFYNQLMIAENDDNKSGDCDDLSKENFDLKRQIVLQQQIIEDKDRTIRLLQQQMAKYSNINSAYVSPNLSAERVNASCQTDRCHNASDINPRAVSDGSNGMLVSVCCTHVPDTNT</sequence>
<name>A0A7R9QWB8_9ACAR</name>
<feature type="region of interest" description="Disordered" evidence="1">
    <location>
        <begin position="306"/>
        <end position="345"/>
    </location>
</feature>
<feature type="region of interest" description="Disordered" evidence="1">
    <location>
        <begin position="226"/>
        <end position="256"/>
    </location>
</feature>
<feature type="compositionally biased region" description="Pro residues" evidence="1">
    <location>
        <begin position="123"/>
        <end position="132"/>
    </location>
</feature>
<dbReference type="EMBL" id="OC932551">
    <property type="protein sequence ID" value="CAD7659562.1"/>
    <property type="molecule type" value="Genomic_DNA"/>
</dbReference>
<evidence type="ECO:0000313" key="3">
    <source>
        <dbReference type="Proteomes" id="UP000728032"/>
    </source>
</evidence>
<dbReference type="EMBL" id="CAJPVJ010017726">
    <property type="protein sequence ID" value="CAG2176724.1"/>
    <property type="molecule type" value="Genomic_DNA"/>
</dbReference>
<dbReference type="OrthoDB" id="6511723at2759"/>
<reference evidence="2" key="1">
    <citation type="submission" date="2020-11" db="EMBL/GenBank/DDBJ databases">
        <authorList>
            <person name="Tran Van P."/>
        </authorList>
    </citation>
    <scope>NUCLEOTIDE SEQUENCE</scope>
</reference>
<gene>
    <name evidence="2" type="ORF">ONB1V03_LOCUS16157</name>
</gene>
<feature type="region of interest" description="Disordered" evidence="1">
    <location>
        <begin position="1"/>
        <end position="24"/>
    </location>
</feature>
<feature type="compositionally biased region" description="Basic and acidic residues" evidence="1">
    <location>
        <begin position="226"/>
        <end position="242"/>
    </location>
</feature>
<feature type="region of interest" description="Disordered" evidence="1">
    <location>
        <begin position="90"/>
        <end position="208"/>
    </location>
</feature>